<keyword evidence="2" id="KW-1185">Reference proteome</keyword>
<dbReference type="Proteomes" id="UP000627573">
    <property type="component" value="Unassembled WGS sequence"/>
</dbReference>
<proteinExistence type="predicted"/>
<evidence type="ECO:0000313" key="1">
    <source>
        <dbReference type="EMBL" id="MBH5144246.1"/>
    </source>
</evidence>
<evidence type="ECO:0000313" key="2">
    <source>
        <dbReference type="Proteomes" id="UP000627573"/>
    </source>
</evidence>
<protein>
    <submittedName>
        <fullName evidence="1">Uncharacterized protein</fullName>
    </submittedName>
</protein>
<dbReference type="EMBL" id="JAECSB010000057">
    <property type="protein sequence ID" value="MBH5144246.1"/>
    <property type="molecule type" value="Genomic_DNA"/>
</dbReference>
<reference evidence="1 2" key="1">
    <citation type="submission" date="2020-12" db="EMBL/GenBank/DDBJ databases">
        <title>Draft genome sequence of furan degrading bacterial strain FUR100.</title>
        <authorList>
            <person name="Woiski C."/>
        </authorList>
    </citation>
    <scope>NUCLEOTIDE SEQUENCE [LARGE SCALE GENOMIC DNA]</scope>
    <source>
        <strain evidence="1 2">FUR100</strain>
    </source>
</reference>
<dbReference type="AlphaFoldDB" id="A0A8I0ZRE2"/>
<dbReference type="RefSeq" id="WP_197941276.1">
    <property type="nucleotide sequence ID" value="NZ_JAECSB010000057.1"/>
</dbReference>
<comment type="caution">
    <text evidence="1">The sequence shown here is derived from an EMBL/GenBank/DDBJ whole genome shotgun (WGS) entry which is preliminary data.</text>
</comment>
<gene>
    <name evidence="1" type="ORF">I3517_16640</name>
</gene>
<name>A0A8I0ZRE2_RHOER</name>
<sequence length="66" mass="7377">MFRSLRPHTVVAGYLAARRANHGAGMYPMRTFENLRRRAAFARMQRTGANVITIAARASWDGKAAK</sequence>
<organism evidence="1 2">
    <name type="scientific">Rhodococcus erythropolis</name>
    <name type="common">Arthrobacter picolinophilus</name>
    <dbReference type="NCBI Taxonomy" id="1833"/>
    <lineage>
        <taxon>Bacteria</taxon>
        <taxon>Bacillati</taxon>
        <taxon>Actinomycetota</taxon>
        <taxon>Actinomycetes</taxon>
        <taxon>Mycobacteriales</taxon>
        <taxon>Nocardiaceae</taxon>
        <taxon>Rhodococcus</taxon>
        <taxon>Rhodococcus erythropolis group</taxon>
    </lineage>
</organism>
<accession>A0A8I0ZRE2</accession>